<evidence type="ECO:0000313" key="8">
    <source>
        <dbReference type="Proteomes" id="UP001152797"/>
    </source>
</evidence>
<dbReference type="EMBL" id="CAMXCT010006689">
    <property type="protein sequence ID" value="CAI4018338.1"/>
    <property type="molecule type" value="Genomic_DNA"/>
</dbReference>
<keyword evidence="8" id="KW-1185">Reference proteome</keyword>
<dbReference type="SUPFAM" id="SSF53613">
    <property type="entry name" value="Ribokinase-like"/>
    <property type="match status" value="1"/>
</dbReference>
<dbReference type="OrthoDB" id="415590at2759"/>
<gene>
    <name evidence="5" type="ORF">C1SCF055_LOCUS42913</name>
</gene>
<evidence type="ECO:0000313" key="5">
    <source>
        <dbReference type="EMBL" id="CAI4018338.1"/>
    </source>
</evidence>
<dbReference type="PANTHER" id="PTHR10584">
    <property type="entry name" value="SUGAR KINASE"/>
    <property type="match status" value="1"/>
</dbReference>
<evidence type="ECO:0000256" key="2">
    <source>
        <dbReference type="ARBA" id="ARBA00022777"/>
    </source>
</evidence>
<sequence length="282" mass="29976">MARAVSENQLKLGSLNWRPPDATQQTPGTDEKKEKNGPPAVCEGQLDAMYSITISEDLLALQTLTASRNLLKVCGSLNADIIIELKTQPPNGAVDAGYIAYSASPDTGIMVPGGKGANQAVAAARLSGSSRKAEFVCQFGNDSHAGKLEKVLVDNGVEIKGSGRADKPSGQAFIFLEEDGSNSILIVGGSNVAWPKEVTSFARQIRSASAVLLQREIPEYINEAVAQVAFEAGVPVIQDVGGEERSFSDALGQLHLEPNHCKTFVFQSESMRSTKDSKEKVA</sequence>
<protein>
    <submittedName>
        <fullName evidence="7">Ribokinase (AtRBSK) (RK)</fullName>
    </submittedName>
</protein>
<keyword evidence="1" id="KW-0808">Transferase</keyword>
<dbReference type="AlphaFoldDB" id="A0A9P1M3V7"/>
<name>A0A9P1M3V7_9DINO</name>
<organism evidence="5">
    <name type="scientific">Cladocopium goreaui</name>
    <dbReference type="NCBI Taxonomy" id="2562237"/>
    <lineage>
        <taxon>Eukaryota</taxon>
        <taxon>Sar</taxon>
        <taxon>Alveolata</taxon>
        <taxon>Dinophyceae</taxon>
        <taxon>Suessiales</taxon>
        <taxon>Symbiodiniaceae</taxon>
        <taxon>Cladocopium</taxon>
    </lineage>
</organism>
<reference evidence="5" key="1">
    <citation type="submission" date="2022-10" db="EMBL/GenBank/DDBJ databases">
        <authorList>
            <person name="Chen Y."/>
            <person name="Dougan E. K."/>
            <person name="Chan C."/>
            <person name="Rhodes N."/>
            <person name="Thang M."/>
        </authorList>
    </citation>
    <scope>NUCLEOTIDE SEQUENCE</scope>
</reference>
<keyword evidence="2" id="KW-0418">Kinase</keyword>
<evidence type="ECO:0000259" key="4">
    <source>
        <dbReference type="Pfam" id="PF00294"/>
    </source>
</evidence>
<comment type="caution">
    <text evidence="5">The sequence shown here is derived from an EMBL/GenBank/DDBJ whole genome shotgun (WGS) entry which is preliminary data.</text>
</comment>
<feature type="compositionally biased region" description="Polar residues" evidence="3">
    <location>
        <begin position="1"/>
        <end position="11"/>
    </location>
</feature>
<dbReference type="InterPro" id="IPR011611">
    <property type="entry name" value="PfkB_dom"/>
</dbReference>
<dbReference type="Proteomes" id="UP001152797">
    <property type="component" value="Unassembled WGS sequence"/>
</dbReference>
<evidence type="ECO:0000313" key="6">
    <source>
        <dbReference type="EMBL" id="CAL1171713.1"/>
    </source>
</evidence>
<dbReference type="GO" id="GO:0016301">
    <property type="term" value="F:kinase activity"/>
    <property type="evidence" value="ECO:0007669"/>
    <property type="project" value="UniProtKB-KW"/>
</dbReference>
<evidence type="ECO:0000256" key="3">
    <source>
        <dbReference type="SAM" id="MobiDB-lite"/>
    </source>
</evidence>
<accession>A0A9P1M3V7</accession>
<dbReference type="Gene3D" id="3.40.1190.20">
    <property type="match status" value="1"/>
</dbReference>
<feature type="domain" description="Carbohydrate kinase PfkB" evidence="4">
    <location>
        <begin position="110"/>
        <end position="251"/>
    </location>
</feature>
<dbReference type="PANTHER" id="PTHR10584:SF166">
    <property type="entry name" value="RIBOKINASE"/>
    <property type="match status" value="1"/>
</dbReference>
<feature type="region of interest" description="Disordered" evidence="3">
    <location>
        <begin position="1"/>
        <end position="39"/>
    </location>
</feature>
<dbReference type="EMBL" id="CAMXCT030006689">
    <property type="protein sequence ID" value="CAL4805650.1"/>
    <property type="molecule type" value="Genomic_DNA"/>
</dbReference>
<dbReference type="Pfam" id="PF00294">
    <property type="entry name" value="PfkB"/>
    <property type="match status" value="1"/>
</dbReference>
<dbReference type="EMBL" id="CAMXCT020006689">
    <property type="protein sequence ID" value="CAL1171713.1"/>
    <property type="molecule type" value="Genomic_DNA"/>
</dbReference>
<proteinExistence type="predicted"/>
<reference evidence="6" key="2">
    <citation type="submission" date="2024-04" db="EMBL/GenBank/DDBJ databases">
        <authorList>
            <person name="Chen Y."/>
            <person name="Shah S."/>
            <person name="Dougan E. K."/>
            <person name="Thang M."/>
            <person name="Chan C."/>
        </authorList>
    </citation>
    <scope>NUCLEOTIDE SEQUENCE [LARGE SCALE GENOMIC DNA]</scope>
</reference>
<evidence type="ECO:0000256" key="1">
    <source>
        <dbReference type="ARBA" id="ARBA00022679"/>
    </source>
</evidence>
<evidence type="ECO:0000313" key="7">
    <source>
        <dbReference type="EMBL" id="CAL4805650.1"/>
    </source>
</evidence>
<dbReference type="InterPro" id="IPR029056">
    <property type="entry name" value="Ribokinase-like"/>
</dbReference>